<dbReference type="EMBL" id="GBRH01172610">
    <property type="protein sequence ID" value="JAE25286.1"/>
    <property type="molecule type" value="Transcribed_RNA"/>
</dbReference>
<reference evidence="1" key="2">
    <citation type="journal article" date="2015" name="Data Brief">
        <title>Shoot transcriptome of the giant reed, Arundo donax.</title>
        <authorList>
            <person name="Barrero R.A."/>
            <person name="Guerrero F.D."/>
            <person name="Moolhuijzen P."/>
            <person name="Goolsby J.A."/>
            <person name="Tidwell J."/>
            <person name="Bellgard S.E."/>
            <person name="Bellgard M.I."/>
        </authorList>
    </citation>
    <scope>NUCLEOTIDE SEQUENCE</scope>
    <source>
        <tissue evidence="1">Shoot tissue taken approximately 20 cm above the soil surface</tissue>
    </source>
</reference>
<reference evidence="1" key="1">
    <citation type="submission" date="2014-09" db="EMBL/GenBank/DDBJ databases">
        <authorList>
            <person name="Magalhaes I.L.F."/>
            <person name="Oliveira U."/>
            <person name="Santos F.R."/>
            <person name="Vidigal T.H.D.A."/>
            <person name="Brescovit A.D."/>
            <person name="Santos A.J."/>
        </authorList>
    </citation>
    <scope>NUCLEOTIDE SEQUENCE</scope>
    <source>
        <tissue evidence="1">Shoot tissue taken approximately 20 cm above the soil surface</tissue>
    </source>
</reference>
<evidence type="ECO:0000313" key="1">
    <source>
        <dbReference type="EMBL" id="JAE25286.1"/>
    </source>
</evidence>
<accession>A0A0A9GRW0</accession>
<name>A0A0A9GRW0_ARUDO</name>
<sequence length="69" mass="7545">MNSREIGDLVNVIVLMAKERLCKKTAPPFVPVSAELPPGSYASNLLLYNATASIISHVQDHHNYHACTP</sequence>
<organism evidence="1">
    <name type="scientific">Arundo donax</name>
    <name type="common">Giant reed</name>
    <name type="synonym">Donax arundinaceus</name>
    <dbReference type="NCBI Taxonomy" id="35708"/>
    <lineage>
        <taxon>Eukaryota</taxon>
        <taxon>Viridiplantae</taxon>
        <taxon>Streptophyta</taxon>
        <taxon>Embryophyta</taxon>
        <taxon>Tracheophyta</taxon>
        <taxon>Spermatophyta</taxon>
        <taxon>Magnoliopsida</taxon>
        <taxon>Liliopsida</taxon>
        <taxon>Poales</taxon>
        <taxon>Poaceae</taxon>
        <taxon>PACMAD clade</taxon>
        <taxon>Arundinoideae</taxon>
        <taxon>Arundineae</taxon>
        <taxon>Arundo</taxon>
    </lineage>
</organism>
<dbReference type="AlphaFoldDB" id="A0A0A9GRW0"/>
<protein>
    <submittedName>
        <fullName evidence="1">Uncharacterized protein</fullName>
    </submittedName>
</protein>
<proteinExistence type="predicted"/>